<protein>
    <submittedName>
        <fullName evidence="3">Putative oxidoreductase</fullName>
    </submittedName>
</protein>
<gene>
    <name evidence="3" type="ORF">AGR7C_Lc20105</name>
</gene>
<feature type="domain" description="NADP-dependent oxidoreductase" evidence="2">
    <location>
        <begin position="38"/>
        <end position="341"/>
    </location>
</feature>
<dbReference type="PRINTS" id="PR00069">
    <property type="entry name" value="ALDKETRDTASE"/>
</dbReference>
<dbReference type="InterPro" id="IPR023210">
    <property type="entry name" value="NADP_OxRdtase_dom"/>
</dbReference>
<dbReference type="Proteomes" id="UP000191987">
    <property type="component" value="Unassembled WGS sequence"/>
</dbReference>
<dbReference type="GO" id="GO:0016491">
    <property type="term" value="F:oxidoreductase activity"/>
    <property type="evidence" value="ECO:0007669"/>
    <property type="project" value="UniProtKB-KW"/>
</dbReference>
<sequence length="373" mass="41417">MDRARRYQSPARDHFEATKERLMEYRHLGQSGLKVPVLSFGTGTFGGAGPLFSNWGNSDATEARRLIDICLEAGVNLFDTADVYSNGASEEVLGEAVKGRRDSVLISTKTSLPMGDGPNETGSSRFRLLRAVDDALRRLKTDYIDILQLHAFDAFTPVEEVLSTLDTLVRSGKVRYTGVSNFSGWQIMKSLAVADRYGWPRYVVNQVYYSLIGRDYEWDLMPLGVDQGLGAMVWSPLGWGRLTGKIRRGTPLPEGSRLHETASFGPPVDDEHLYRVIDALDAVAQEAGRTVPQVALNWLLKRPTVSTVIIGARNEEQLRQNLDAVGWELTSAQVAKLDEASATTAPYPHFPYQRQEGFAKLNPPTITRQTMPL</sequence>
<evidence type="ECO:0000256" key="1">
    <source>
        <dbReference type="ARBA" id="ARBA00023002"/>
    </source>
</evidence>
<proteinExistence type="predicted"/>
<evidence type="ECO:0000259" key="2">
    <source>
        <dbReference type="Pfam" id="PF00248"/>
    </source>
</evidence>
<dbReference type="SUPFAM" id="SSF51430">
    <property type="entry name" value="NAD(P)-linked oxidoreductase"/>
    <property type="match status" value="1"/>
</dbReference>
<evidence type="ECO:0000313" key="4">
    <source>
        <dbReference type="Proteomes" id="UP000191987"/>
    </source>
</evidence>
<dbReference type="Pfam" id="PF00248">
    <property type="entry name" value="Aldo_ket_red"/>
    <property type="match status" value="1"/>
</dbReference>
<dbReference type="InterPro" id="IPR036812">
    <property type="entry name" value="NAD(P)_OxRdtase_dom_sf"/>
</dbReference>
<keyword evidence="1" id="KW-0560">Oxidoreductase</keyword>
<dbReference type="PANTHER" id="PTHR43364">
    <property type="entry name" value="NADH-SPECIFIC METHYLGLYOXAL REDUCTASE-RELATED"/>
    <property type="match status" value="1"/>
</dbReference>
<evidence type="ECO:0000313" key="3">
    <source>
        <dbReference type="EMBL" id="CUX54262.1"/>
    </source>
</evidence>
<dbReference type="CDD" id="cd19091">
    <property type="entry name" value="AKR_PsAKR"/>
    <property type="match status" value="1"/>
</dbReference>
<dbReference type="Gene3D" id="3.20.20.100">
    <property type="entry name" value="NADP-dependent oxidoreductase domain"/>
    <property type="match status" value="1"/>
</dbReference>
<dbReference type="InterPro" id="IPR050523">
    <property type="entry name" value="AKR_Detox_Biosynth"/>
</dbReference>
<reference evidence="3 4" key="1">
    <citation type="submission" date="2016-01" db="EMBL/GenBank/DDBJ databases">
        <authorList>
            <person name="Oliw E.H."/>
        </authorList>
    </citation>
    <scope>NUCLEOTIDE SEQUENCE [LARGE SCALE GENOMIC DNA]</scope>
    <source>
        <strain evidence="3 4">Zutra 3-1</strain>
    </source>
</reference>
<dbReference type="EMBL" id="FBWG01000038">
    <property type="protein sequence ID" value="CUX54262.1"/>
    <property type="molecule type" value="Genomic_DNA"/>
</dbReference>
<dbReference type="PANTHER" id="PTHR43364:SF18">
    <property type="entry name" value="OXIDOREDUCTASE"/>
    <property type="match status" value="1"/>
</dbReference>
<dbReference type="AlphaFoldDB" id="A0A1S7RLB2"/>
<organism evidence="3 4">
    <name type="scientific">Agrobacterium deltaense Zutra 3/1</name>
    <dbReference type="NCBI Taxonomy" id="1183427"/>
    <lineage>
        <taxon>Bacteria</taxon>
        <taxon>Pseudomonadati</taxon>
        <taxon>Pseudomonadota</taxon>
        <taxon>Alphaproteobacteria</taxon>
        <taxon>Hyphomicrobiales</taxon>
        <taxon>Rhizobiaceae</taxon>
        <taxon>Rhizobium/Agrobacterium group</taxon>
        <taxon>Agrobacterium</taxon>
    </lineage>
</organism>
<accession>A0A1S7RLB2</accession>
<dbReference type="GO" id="GO:0005829">
    <property type="term" value="C:cytosol"/>
    <property type="evidence" value="ECO:0007669"/>
    <property type="project" value="TreeGrafter"/>
</dbReference>
<dbReference type="FunFam" id="3.20.20.100:FF:000004">
    <property type="entry name" value="Oxidoreductase, aldo/keto reductase"/>
    <property type="match status" value="1"/>
</dbReference>
<dbReference type="InterPro" id="IPR020471">
    <property type="entry name" value="AKR"/>
</dbReference>
<name>A0A1S7RLB2_9HYPH</name>